<dbReference type="Pfam" id="PF01551">
    <property type="entry name" value="Peptidase_M23"/>
    <property type="match status" value="1"/>
</dbReference>
<name>A0A101HQ25_9FIRM</name>
<feature type="transmembrane region" description="Helical" evidence="1">
    <location>
        <begin position="38"/>
        <end position="55"/>
    </location>
</feature>
<dbReference type="GO" id="GO:0004222">
    <property type="term" value="F:metalloendopeptidase activity"/>
    <property type="evidence" value="ECO:0007669"/>
    <property type="project" value="TreeGrafter"/>
</dbReference>
<dbReference type="InterPro" id="IPR016047">
    <property type="entry name" value="M23ase_b-sheet_dom"/>
</dbReference>
<dbReference type="AlphaFoldDB" id="A0A101HQ25"/>
<evidence type="ECO:0000313" key="3">
    <source>
        <dbReference type="EMBL" id="KUK80961.1"/>
    </source>
</evidence>
<accession>A0A101HQ25</accession>
<dbReference type="InterPro" id="IPR050570">
    <property type="entry name" value="Cell_wall_metabolism_enzyme"/>
</dbReference>
<gene>
    <name evidence="3" type="ORF">XD97_0760</name>
</gene>
<dbReference type="EMBL" id="LGGS01000188">
    <property type="protein sequence ID" value="KUK80961.1"/>
    <property type="molecule type" value="Genomic_DNA"/>
</dbReference>
<organism evidence="3 4">
    <name type="scientific">Pelotomaculum thermopropionicum</name>
    <dbReference type="NCBI Taxonomy" id="110500"/>
    <lineage>
        <taxon>Bacteria</taxon>
        <taxon>Bacillati</taxon>
        <taxon>Bacillota</taxon>
        <taxon>Clostridia</taxon>
        <taxon>Eubacteriales</taxon>
        <taxon>Desulfotomaculaceae</taxon>
        <taxon>Pelotomaculum</taxon>
    </lineage>
</organism>
<comment type="caution">
    <text evidence="3">The sequence shown here is derived from an EMBL/GenBank/DDBJ whole genome shotgun (WGS) entry which is preliminary data.</text>
</comment>
<dbReference type="InterPro" id="IPR011055">
    <property type="entry name" value="Dup_hybrid_motif"/>
</dbReference>
<keyword evidence="1" id="KW-0812">Transmembrane</keyword>
<keyword evidence="1" id="KW-1133">Transmembrane helix</keyword>
<evidence type="ECO:0000256" key="1">
    <source>
        <dbReference type="SAM" id="Phobius"/>
    </source>
</evidence>
<evidence type="ECO:0000259" key="2">
    <source>
        <dbReference type="Pfam" id="PF01551"/>
    </source>
</evidence>
<dbReference type="CDD" id="cd12797">
    <property type="entry name" value="M23_peptidase"/>
    <property type="match status" value="1"/>
</dbReference>
<dbReference type="SUPFAM" id="SSF51261">
    <property type="entry name" value="Duplicated hybrid motif"/>
    <property type="match status" value="1"/>
</dbReference>
<keyword evidence="1" id="KW-0472">Membrane</keyword>
<evidence type="ECO:0000313" key="4">
    <source>
        <dbReference type="Proteomes" id="UP000054705"/>
    </source>
</evidence>
<protein>
    <submittedName>
        <fullName evidence="3">Membrane protein</fullName>
    </submittedName>
</protein>
<dbReference type="Proteomes" id="UP000054705">
    <property type="component" value="Unassembled WGS sequence"/>
</dbReference>
<dbReference type="PANTHER" id="PTHR21666">
    <property type="entry name" value="PEPTIDASE-RELATED"/>
    <property type="match status" value="1"/>
</dbReference>
<proteinExistence type="predicted"/>
<dbReference type="PANTHER" id="PTHR21666:SF270">
    <property type="entry name" value="MUREIN HYDROLASE ACTIVATOR ENVC"/>
    <property type="match status" value="1"/>
</dbReference>
<reference evidence="4" key="1">
    <citation type="journal article" date="2015" name="MBio">
        <title>Genome-Resolved Metagenomic Analysis Reveals Roles for Candidate Phyla and Other Microbial Community Members in Biogeochemical Transformations in Oil Reservoirs.</title>
        <authorList>
            <person name="Hu P."/>
            <person name="Tom L."/>
            <person name="Singh A."/>
            <person name="Thomas B.C."/>
            <person name="Baker B.J."/>
            <person name="Piceno Y.M."/>
            <person name="Andersen G.L."/>
            <person name="Banfield J.F."/>
        </authorList>
    </citation>
    <scope>NUCLEOTIDE SEQUENCE [LARGE SCALE GENOMIC DNA]</scope>
</reference>
<feature type="domain" description="M23ase beta-sheet core" evidence="2">
    <location>
        <begin position="145"/>
        <end position="240"/>
    </location>
</feature>
<sequence>MKGKDFNSGGAVNQVDRISYYRQPHWKKPGWSSVNKNIFYRIGAALVIFIIFLALKETNNPWGVEAREKLEHILTTEWNYQPVAERIVQFGLQVAETEWPFDTKSRPVFSDAQNTGTSGILPFPVSGTVVRGYGMVLDPADNMERFHWGIDIAAPVGSGVKAVKNGKVKRTGDSPLLGDYILIEHEAGNFTLYGGLSEIIVVNGQEVQAGELIGKVGTSGDIPEGGLHFEVRENNQLVDPLTRLQVD</sequence>
<dbReference type="Gene3D" id="2.70.70.10">
    <property type="entry name" value="Glucose Permease (Domain IIA)"/>
    <property type="match status" value="1"/>
</dbReference>